<feature type="transmembrane region" description="Helical" evidence="1">
    <location>
        <begin position="93"/>
        <end position="119"/>
    </location>
</feature>
<protein>
    <submittedName>
        <fullName evidence="2">Uncharacterized protein</fullName>
    </submittedName>
</protein>
<keyword evidence="1" id="KW-0472">Membrane</keyword>
<dbReference type="Proteomes" id="UP000603141">
    <property type="component" value="Unassembled WGS sequence"/>
</dbReference>
<evidence type="ECO:0000256" key="1">
    <source>
        <dbReference type="SAM" id="Phobius"/>
    </source>
</evidence>
<accession>A0A934VY51</accession>
<gene>
    <name evidence="2" type="ORF">JIN85_19080</name>
</gene>
<feature type="transmembrane region" description="Helical" evidence="1">
    <location>
        <begin position="54"/>
        <end position="73"/>
    </location>
</feature>
<name>A0A934VY51_9BACT</name>
<organism evidence="2 3">
    <name type="scientific">Luteolibacter pohnpeiensis</name>
    <dbReference type="NCBI Taxonomy" id="454153"/>
    <lineage>
        <taxon>Bacteria</taxon>
        <taxon>Pseudomonadati</taxon>
        <taxon>Verrucomicrobiota</taxon>
        <taxon>Verrucomicrobiia</taxon>
        <taxon>Verrucomicrobiales</taxon>
        <taxon>Verrucomicrobiaceae</taxon>
        <taxon>Luteolibacter</taxon>
    </lineage>
</organism>
<evidence type="ECO:0000313" key="3">
    <source>
        <dbReference type="Proteomes" id="UP000603141"/>
    </source>
</evidence>
<sequence>MNLVFRIVADGLNWIASVTGFTYNEINIIVYYIILPFIYVALVDRILKKHFFKIAYAIVWVVLIVFIPNFRAFSDTLFQASVDFLLFFGYVGLNYVAASVVICVILPGLVFAVLCLFAFPSLRRSLFTKHETPTSA</sequence>
<reference evidence="2" key="1">
    <citation type="submission" date="2021-01" db="EMBL/GenBank/DDBJ databases">
        <title>Modified the classification status of verrucomicrobia.</title>
        <authorList>
            <person name="Feng X."/>
        </authorList>
    </citation>
    <scope>NUCLEOTIDE SEQUENCE</scope>
    <source>
        <strain evidence="2">KCTC 22041</strain>
    </source>
</reference>
<proteinExistence type="predicted"/>
<dbReference type="AlphaFoldDB" id="A0A934VY51"/>
<evidence type="ECO:0000313" key="2">
    <source>
        <dbReference type="EMBL" id="MBK1884528.1"/>
    </source>
</evidence>
<keyword evidence="3" id="KW-1185">Reference proteome</keyword>
<feature type="transmembrane region" description="Helical" evidence="1">
    <location>
        <begin position="28"/>
        <end position="47"/>
    </location>
</feature>
<dbReference type="EMBL" id="JAENIJ010000055">
    <property type="protein sequence ID" value="MBK1884528.1"/>
    <property type="molecule type" value="Genomic_DNA"/>
</dbReference>
<comment type="caution">
    <text evidence="2">The sequence shown here is derived from an EMBL/GenBank/DDBJ whole genome shotgun (WGS) entry which is preliminary data.</text>
</comment>
<keyword evidence="1" id="KW-0812">Transmembrane</keyword>
<keyword evidence="1" id="KW-1133">Transmembrane helix</keyword>
<dbReference type="RefSeq" id="WP_200273803.1">
    <property type="nucleotide sequence ID" value="NZ_JAENIJ010000055.1"/>
</dbReference>